<gene>
    <name evidence="1" type="ORF">ETH_00015790</name>
</gene>
<accession>U6KV12</accession>
<organism evidence="1 2">
    <name type="scientific">Eimeria tenella</name>
    <name type="common">Coccidian parasite</name>
    <dbReference type="NCBI Taxonomy" id="5802"/>
    <lineage>
        <taxon>Eukaryota</taxon>
        <taxon>Sar</taxon>
        <taxon>Alveolata</taxon>
        <taxon>Apicomplexa</taxon>
        <taxon>Conoidasida</taxon>
        <taxon>Coccidia</taxon>
        <taxon>Eucoccidiorida</taxon>
        <taxon>Eimeriorina</taxon>
        <taxon>Eimeriidae</taxon>
        <taxon>Eimeria</taxon>
    </lineage>
</organism>
<name>U6KV12_EIMTE</name>
<dbReference type="OrthoDB" id="347660at2759"/>
<protein>
    <submittedName>
        <fullName evidence="1">Uncharacterized protein</fullName>
    </submittedName>
</protein>
<dbReference type="GeneID" id="25252312"/>
<dbReference type="RefSeq" id="XP_013230100.1">
    <property type="nucleotide sequence ID" value="XM_013374646.1"/>
</dbReference>
<dbReference type="VEuPathDB" id="ToxoDB:ETH_00015790"/>
<reference evidence="1" key="2">
    <citation type="submission" date="2013-10" db="EMBL/GenBank/DDBJ databases">
        <authorList>
            <person name="Aslett M."/>
        </authorList>
    </citation>
    <scope>NUCLEOTIDE SEQUENCE [LARGE SCALE GENOMIC DNA]</scope>
    <source>
        <strain evidence="1">Houghton</strain>
    </source>
</reference>
<dbReference type="AlphaFoldDB" id="U6KV12"/>
<keyword evidence="2" id="KW-1185">Reference proteome</keyword>
<dbReference type="EMBL" id="HG674344">
    <property type="protein sequence ID" value="CDJ39345.1"/>
    <property type="molecule type" value="Genomic_DNA"/>
</dbReference>
<dbReference type="VEuPathDB" id="ToxoDB:ETH2_0646400"/>
<dbReference type="Proteomes" id="UP000030747">
    <property type="component" value="Unassembled WGS sequence"/>
</dbReference>
<reference evidence="1" key="1">
    <citation type="submission" date="2013-10" db="EMBL/GenBank/DDBJ databases">
        <title>Genomic analysis of the causative agents of coccidiosis in chickens.</title>
        <authorList>
            <person name="Reid A.J."/>
            <person name="Blake D."/>
            <person name="Billington K."/>
            <person name="Browne H."/>
            <person name="Dunn M."/>
            <person name="Hung S."/>
            <person name="Kawahara F."/>
            <person name="Miranda-Saavedra D."/>
            <person name="Mourier T."/>
            <person name="Nagra H."/>
            <person name="Otto T.D."/>
            <person name="Rawlings N."/>
            <person name="Sanchez A."/>
            <person name="Sanders M."/>
            <person name="Subramaniam C."/>
            <person name="Tay Y."/>
            <person name="Dear P."/>
            <person name="Doerig C."/>
            <person name="Gruber A."/>
            <person name="Parkinson J."/>
            <person name="Shirley M."/>
            <person name="Wan K.L."/>
            <person name="Berriman M."/>
            <person name="Tomley F."/>
            <person name="Pain A."/>
        </authorList>
    </citation>
    <scope>NUCLEOTIDE SEQUENCE [LARGE SCALE GENOMIC DNA]</scope>
    <source>
        <strain evidence="1">Houghton</strain>
    </source>
</reference>
<proteinExistence type="predicted"/>
<sequence length="325" mass="34094">MNLLYFNFIFASFGDRGGRPRLPLPAAAPLAFSLLFFASLFAAFAADAAAAAPAPAAAAAAPAPAAAAAAPAAPAAAPAAAAAAPEGGAEEEHAEAGEGLYEYRKVGTELVDLWRTYTSMGEALNHLLRDYNVALLQQQKVEVSGILAAKHKAAAAAAAKAAAAAAPAAAAASGSLRRRAALQKEREKQQRKQALLLLLHAEATQLKELKQQIKKIDERVGKLPPYSSAAANIALIRSGAAAAVNVAQALNSSAAALFHRALQQYVGLLQQFSSKQKELFLLIQKIKQNAFDQRERLSLIENEALFDRAFDTDASMAFNLAGKLQ</sequence>
<evidence type="ECO:0000313" key="2">
    <source>
        <dbReference type="Proteomes" id="UP000030747"/>
    </source>
</evidence>
<evidence type="ECO:0000313" key="1">
    <source>
        <dbReference type="EMBL" id="CDJ39345.1"/>
    </source>
</evidence>